<sequence length="225" mass="25982">MSPNRRFEVPTMDIHPSHYEEIAINEQDVNNIILSYLAHNFYEESSEAFIACIGMQRPAEYLESMQTKKRIVNYVLEGNSLKAIELIEQLSQDILKNNKDLMLDLLSLHFVVLVCSQKWAEAVEFAQANMSSYASHSIYSERVEDFMSLLAFKNILESPMAHLTTTGYRHHVVGNLNVALLEHFNLPNCSTMERLMQQLTLVREDLRRMKGLPPFSLRNFLMHSS</sequence>
<dbReference type="AlphaFoldDB" id="V7CTX3"/>
<feature type="domain" description="CTLH" evidence="1">
    <location>
        <begin position="64"/>
        <end position="121"/>
    </location>
</feature>
<accession>V7CTX3</accession>
<dbReference type="SMART" id="SM00757">
    <property type="entry name" value="CRA"/>
    <property type="match status" value="1"/>
</dbReference>
<dbReference type="STRING" id="3885.V7CTX3"/>
<dbReference type="InterPro" id="IPR050618">
    <property type="entry name" value="Ubq-SigPath_Reg"/>
</dbReference>
<name>V7CTX3_PHAVU</name>
<dbReference type="InterPro" id="IPR013144">
    <property type="entry name" value="CRA_dom"/>
</dbReference>
<dbReference type="EMBL" id="CM002288">
    <property type="protein sequence ID" value="ESW32705.1"/>
    <property type="molecule type" value="Genomic_DNA"/>
</dbReference>
<evidence type="ECO:0000259" key="1">
    <source>
        <dbReference type="PROSITE" id="PS50897"/>
    </source>
</evidence>
<dbReference type="Pfam" id="PF10607">
    <property type="entry name" value="CTLH"/>
    <property type="match status" value="1"/>
</dbReference>
<dbReference type="SMR" id="V7CTX3"/>
<dbReference type="PhylomeDB" id="V7CTX3"/>
<dbReference type="eggNOG" id="KOG2659">
    <property type="taxonomic scope" value="Eukaryota"/>
</dbReference>
<proteinExistence type="predicted"/>
<gene>
    <name evidence="2" type="ORF">PHAVU_001G010600g</name>
</gene>
<evidence type="ECO:0000313" key="2">
    <source>
        <dbReference type="EMBL" id="ESW32705.1"/>
    </source>
</evidence>
<dbReference type="OrthoDB" id="2415936at2759"/>
<protein>
    <recommendedName>
        <fullName evidence="1">CTLH domain-containing protein</fullName>
    </recommendedName>
</protein>
<dbReference type="PROSITE" id="PS50897">
    <property type="entry name" value="CTLH"/>
    <property type="match status" value="1"/>
</dbReference>
<dbReference type="SMART" id="SM00668">
    <property type="entry name" value="CTLH"/>
    <property type="match status" value="1"/>
</dbReference>
<dbReference type="InterPro" id="IPR006595">
    <property type="entry name" value="CTLH_C"/>
</dbReference>
<dbReference type="PANTHER" id="PTHR12864">
    <property type="entry name" value="RAN BINDING PROTEIN 9-RELATED"/>
    <property type="match status" value="1"/>
</dbReference>
<dbReference type="Gramene" id="ESW32705">
    <property type="protein sequence ID" value="ESW32705"/>
    <property type="gene ID" value="PHAVU_001G010600g"/>
</dbReference>
<reference evidence="2" key="1">
    <citation type="submission" date="2013-04" db="EMBL/GenBank/DDBJ databases">
        <authorList>
            <person name="Schmutz J."/>
            <person name="McClean P."/>
            <person name="Shu S."/>
            <person name="Cregan P."/>
            <person name="Rokhsar D."/>
            <person name="Jackson S."/>
        </authorList>
    </citation>
    <scope>NUCLEOTIDE SEQUENCE</scope>
</reference>
<organism evidence="2">
    <name type="scientific">Phaseolus vulgaris</name>
    <name type="common">Kidney bean</name>
    <name type="synonym">French bean</name>
    <dbReference type="NCBI Taxonomy" id="3885"/>
    <lineage>
        <taxon>Eukaryota</taxon>
        <taxon>Viridiplantae</taxon>
        <taxon>Streptophyta</taxon>
        <taxon>Embryophyta</taxon>
        <taxon>Tracheophyta</taxon>
        <taxon>Spermatophyta</taxon>
        <taxon>Magnoliopsida</taxon>
        <taxon>eudicotyledons</taxon>
        <taxon>Gunneridae</taxon>
        <taxon>Pentapetalae</taxon>
        <taxon>rosids</taxon>
        <taxon>fabids</taxon>
        <taxon>Fabales</taxon>
        <taxon>Fabaceae</taxon>
        <taxon>Papilionoideae</taxon>
        <taxon>50 kb inversion clade</taxon>
        <taxon>NPAAA clade</taxon>
        <taxon>indigoferoid/millettioid clade</taxon>
        <taxon>Phaseoleae</taxon>
        <taxon>Phaseolus</taxon>
    </lineage>
</organism>
<dbReference type="InterPro" id="IPR024964">
    <property type="entry name" value="CTLH/CRA"/>
</dbReference>